<accession>A0A1F5MFM2</accession>
<dbReference type="PROSITE" id="PS00323">
    <property type="entry name" value="RIBOSOMAL_S19"/>
    <property type="match status" value="1"/>
</dbReference>
<gene>
    <name evidence="7" type="primary">rpsS</name>
    <name evidence="9" type="ORF">A3J13_02440</name>
</gene>
<evidence type="ECO:0000256" key="6">
    <source>
        <dbReference type="ARBA" id="ARBA00035163"/>
    </source>
</evidence>
<dbReference type="InterPro" id="IPR005732">
    <property type="entry name" value="Ribosomal_uS19_bac-type"/>
</dbReference>
<dbReference type="PIRSF" id="PIRSF002144">
    <property type="entry name" value="Ribosomal_S19"/>
    <property type="match status" value="1"/>
</dbReference>
<dbReference type="PANTHER" id="PTHR11880:SF8">
    <property type="entry name" value="SMALL RIBOSOMAL SUBUNIT PROTEIN US19M"/>
    <property type="match status" value="1"/>
</dbReference>
<dbReference type="GO" id="GO:0006412">
    <property type="term" value="P:translation"/>
    <property type="evidence" value="ECO:0007669"/>
    <property type="project" value="UniProtKB-UniRule"/>
</dbReference>
<dbReference type="GO" id="GO:0003735">
    <property type="term" value="F:structural constituent of ribosome"/>
    <property type="evidence" value="ECO:0007669"/>
    <property type="project" value="InterPro"/>
</dbReference>
<dbReference type="GO" id="GO:0015935">
    <property type="term" value="C:small ribosomal subunit"/>
    <property type="evidence" value="ECO:0007669"/>
    <property type="project" value="InterPro"/>
</dbReference>
<evidence type="ECO:0000256" key="7">
    <source>
        <dbReference type="HAMAP-Rule" id="MF_00531"/>
    </source>
</evidence>
<dbReference type="GO" id="GO:0005737">
    <property type="term" value="C:cytoplasm"/>
    <property type="evidence" value="ECO:0007669"/>
    <property type="project" value="UniProtKB-ARBA"/>
</dbReference>
<dbReference type="SUPFAM" id="SSF54570">
    <property type="entry name" value="Ribosomal protein S19"/>
    <property type="match status" value="1"/>
</dbReference>
<dbReference type="AlphaFoldDB" id="A0A1F5MFM2"/>
<dbReference type="InterPro" id="IPR002222">
    <property type="entry name" value="Ribosomal_uS19"/>
</dbReference>
<dbReference type="PANTHER" id="PTHR11880">
    <property type="entry name" value="RIBOSOMAL PROTEIN S19P FAMILY MEMBER"/>
    <property type="match status" value="1"/>
</dbReference>
<evidence type="ECO:0000256" key="1">
    <source>
        <dbReference type="ARBA" id="ARBA00007345"/>
    </source>
</evidence>
<dbReference type="GO" id="GO:0019843">
    <property type="term" value="F:rRNA binding"/>
    <property type="evidence" value="ECO:0007669"/>
    <property type="project" value="UniProtKB-UniRule"/>
</dbReference>
<name>A0A1F5MFM2_9BACT</name>
<evidence type="ECO:0000256" key="8">
    <source>
        <dbReference type="RuleBase" id="RU003485"/>
    </source>
</evidence>
<organism evidence="9 10">
    <name type="scientific">Candidatus Daviesbacteria bacterium RIFCSPLOWO2_02_FULL_36_8</name>
    <dbReference type="NCBI Taxonomy" id="1797793"/>
    <lineage>
        <taxon>Bacteria</taxon>
        <taxon>Candidatus Daviesiibacteriota</taxon>
    </lineage>
</organism>
<dbReference type="InterPro" id="IPR023575">
    <property type="entry name" value="Ribosomal_uS19_SF"/>
</dbReference>
<dbReference type="EMBL" id="MFDU01000047">
    <property type="protein sequence ID" value="OGE64100.1"/>
    <property type="molecule type" value="Genomic_DNA"/>
</dbReference>
<evidence type="ECO:0000256" key="5">
    <source>
        <dbReference type="ARBA" id="ARBA00023274"/>
    </source>
</evidence>
<comment type="caution">
    <text evidence="9">The sequence shown here is derived from an EMBL/GenBank/DDBJ whole genome shotgun (WGS) entry which is preliminary data.</text>
</comment>
<keyword evidence="2 7" id="KW-0699">rRNA-binding</keyword>
<evidence type="ECO:0000256" key="2">
    <source>
        <dbReference type="ARBA" id="ARBA00022730"/>
    </source>
</evidence>
<proteinExistence type="inferred from homology"/>
<dbReference type="Gene3D" id="3.30.860.10">
    <property type="entry name" value="30s Ribosomal Protein S19, Chain A"/>
    <property type="match status" value="1"/>
</dbReference>
<evidence type="ECO:0000313" key="9">
    <source>
        <dbReference type="EMBL" id="OGE64100.1"/>
    </source>
</evidence>
<protein>
    <recommendedName>
        <fullName evidence="6 7">Small ribosomal subunit protein uS19</fullName>
    </recommendedName>
</protein>
<comment type="function">
    <text evidence="7">Protein S19 forms a complex with S13 that binds strongly to the 16S ribosomal RNA.</text>
</comment>
<comment type="similarity">
    <text evidence="1 7 8">Belongs to the universal ribosomal protein uS19 family.</text>
</comment>
<dbReference type="PRINTS" id="PR00975">
    <property type="entry name" value="RIBOSOMALS19"/>
</dbReference>
<reference evidence="9 10" key="1">
    <citation type="journal article" date="2016" name="Nat. Commun.">
        <title>Thousands of microbial genomes shed light on interconnected biogeochemical processes in an aquifer system.</title>
        <authorList>
            <person name="Anantharaman K."/>
            <person name="Brown C.T."/>
            <person name="Hug L.A."/>
            <person name="Sharon I."/>
            <person name="Castelle C.J."/>
            <person name="Probst A.J."/>
            <person name="Thomas B.C."/>
            <person name="Singh A."/>
            <person name="Wilkins M.J."/>
            <person name="Karaoz U."/>
            <person name="Brodie E.L."/>
            <person name="Williams K.H."/>
            <person name="Hubbard S.S."/>
            <person name="Banfield J.F."/>
        </authorList>
    </citation>
    <scope>NUCLEOTIDE SEQUENCE [LARGE SCALE GENOMIC DNA]</scope>
</reference>
<dbReference type="HAMAP" id="MF_00531">
    <property type="entry name" value="Ribosomal_uS19"/>
    <property type="match status" value="1"/>
</dbReference>
<evidence type="ECO:0000313" key="10">
    <source>
        <dbReference type="Proteomes" id="UP000183317"/>
    </source>
</evidence>
<keyword evidence="5 7" id="KW-0687">Ribonucleoprotein</keyword>
<sequence length="94" mass="10536">MSRSTKKGPYIDAKLLEKVMKQKAGGAKTPIKTWARRSQIPPEFVSHTFLVHQGKHFVTVFVSESMVGHRLGEFAPTRLFRGHGKVTEKSTAKT</sequence>
<evidence type="ECO:0000256" key="3">
    <source>
        <dbReference type="ARBA" id="ARBA00022884"/>
    </source>
</evidence>
<dbReference type="NCBIfam" id="TIGR01050">
    <property type="entry name" value="rpsS_bact"/>
    <property type="match status" value="1"/>
</dbReference>
<dbReference type="Pfam" id="PF00203">
    <property type="entry name" value="Ribosomal_S19"/>
    <property type="match status" value="1"/>
</dbReference>
<dbReference type="Proteomes" id="UP000183317">
    <property type="component" value="Unassembled WGS sequence"/>
</dbReference>
<dbReference type="GO" id="GO:0000028">
    <property type="term" value="P:ribosomal small subunit assembly"/>
    <property type="evidence" value="ECO:0007669"/>
    <property type="project" value="TreeGrafter"/>
</dbReference>
<keyword evidence="4 7" id="KW-0689">Ribosomal protein</keyword>
<evidence type="ECO:0000256" key="4">
    <source>
        <dbReference type="ARBA" id="ARBA00022980"/>
    </source>
</evidence>
<dbReference type="FunFam" id="3.30.860.10:FF:000001">
    <property type="entry name" value="30S ribosomal protein S19"/>
    <property type="match status" value="1"/>
</dbReference>
<dbReference type="InterPro" id="IPR020934">
    <property type="entry name" value="Ribosomal_uS19_CS"/>
</dbReference>
<keyword evidence="3 7" id="KW-0694">RNA-binding</keyword>